<proteinExistence type="predicted"/>
<evidence type="ECO:0000259" key="1">
    <source>
        <dbReference type="PROSITE" id="PS51707"/>
    </source>
</evidence>
<sequence length="158" mass="18233">MIEIERKFLVVSEDYKTNANTKTRIVQGFLNTNPERTVRIRIKGDKGFITVKGKGNKTGVSRFEWEKEIDLTEAEQLLKIAEPGSIDKIRYEVKVGNHVFEVDEFFGDNKGLIIAEVELSSEDEIFKKPEWLGQEVSGITKYYNSQLSKVPFKNWVEK</sequence>
<evidence type="ECO:0000313" key="2">
    <source>
        <dbReference type="EMBL" id="RKR14946.1"/>
    </source>
</evidence>
<dbReference type="SUPFAM" id="SSF55154">
    <property type="entry name" value="CYTH-like phosphatases"/>
    <property type="match status" value="1"/>
</dbReference>
<evidence type="ECO:0000313" key="3">
    <source>
        <dbReference type="Proteomes" id="UP000269412"/>
    </source>
</evidence>
<dbReference type="InterPro" id="IPR033469">
    <property type="entry name" value="CYTH-like_dom_sf"/>
</dbReference>
<dbReference type="OrthoDB" id="9805588at2"/>
<dbReference type="PANTHER" id="PTHR40114">
    <property type="entry name" value="SLR0698 PROTEIN"/>
    <property type="match status" value="1"/>
</dbReference>
<dbReference type="Proteomes" id="UP000269412">
    <property type="component" value="Unassembled WGS sequence"/>
</dbReference>
<name>A0A495EDR8_9FLAO</name>
<dbReference type="RefSeq" id="WP_121064594.1">
    <property type="nucleotide sequence ID" value="NZ_RBIQ01000007.1"/>
</dbReference>
<dbReference type="InterPro" id="IPR012042">
    <property type="entry name" value="NeuTTM/CthTTM-like"/>
</dbReference>
<dbReference type="AlphaFoldDB" id="A0A495EDR8"/>
<dbReference type="PIRSF" id="PIRSF016487">
    <property type="entry name" value="CYTH_UCP016487"/>
    <property type="match status" value="1"/>
</dbReference>
<dbReference type="PROSITE" id="PS51707">
    <property type="entry name" value="CYTH"/>
    <property type="match status" value="1"/>
</dbReference>
<dbReference type="InterPro" id="IPR023577">
    <property type="entry name" value="CYTH_domain"/>
</dbReference>
<organism evidence="2 3">
    <name type="scientific">Maribacter vaceletii</name>
    <dbReference type="NCBI Taxonomy" id="1206816"/>
    <lineage>
        <taxon>Bacteria</taxon>
        <taxon>Pseudomonadati</taxon>
        <taxon>Bacteroidota</taxon>
        <taxon>Flavobacteriia</taxon>
        <taxon>Flavobacteriales</taxon>
        <taxon>Flavobacteriaceae</taxon>
        <taxon>Maribacter</taxon>
    </lineage>
</organism>
<comment type="caution">
    <text evidence="2">The sequence shown here is derived from an EMBL/GenBank/DDBJ whole genome shotgun (WGS) entry which is preliminary data.</text>
</comment>
<dbReference type="Gene3D" id="2.40.320.10">
    <property type="entry name" value="Hypothetical Protein Pfu-838710-001"/>
    <property type="match status" value="1"/>
</dbReference>
<protein>
    <submittedName>
        <fullName evidence="2">CYTH domain-containing protein</fullName>
    </submittedName>
</protein>
<dbReference type="EMBL" id="RBIQ01000007">
    <property type="protein sequence ID" value="RKR14946.1"/>
    <property type="molecule type" value="Genomic_DNA"/>
</dbReference>
<dbReference type="SMART" id="SM01118">
    <property type="entry name" value="CYTH"/>
    <property type="match status" value="1"/>
</dbReference>
<gene>
    <name evidence="2" type="ORF">CLV91_1027</name>
</gene>
<reference evidence="2 3" key="1">
    <citation type="submission" date="2018-10" db="EMBL/GenBank/DDBJ databases">
        <title>Genomic Encyclopedia of Archaeal and Bacterial Type Strains, Phase II (KMG-II): from individual species to whole genera.</title>
        <authorList>
            <person name="Goeker M."/>
        </authorList>
    </citation>
    <scope>NUCLEOTIDE SEQUENCE [LARGE SCALE GENOMIC DNA]</scope>
    <source>
        <strain evidence="2 3">DSM 25230</strain>
    </source>
</reference>
<dbReference type="CDD" id="cd07891">
    <property type="entry name" value="CYTH-like_CthTTM-like_1"/>
    <property type="match status" value="1"/>
</dbReference>
<feature type="domain" description="CYTH" evidence="1">
    <location>
        <begin position="1"/>
        <end position="149"/>
    </location>
</feature>
<accession>A0A495EDR8</accession>
<dbReference type="PANTHER" id="PTHR40114:SF1">
    <property type="entry name" value="SLR0698 PROTEIN"/>
    <property type="match status" value="1"/>
</dbReference>
<dbReference type="Pfam" id="PF01928">
    <property type="entry name" value="CYTH"/>
    <property type="match status" value="1"/>
</dbReference>
<keyword evidence="3" id="KW-1185">Reference proteome</keyword>